<dbReference type="SUPFAM" id="SSF51735">
    <property type="entry name" value="NAD(P)-binding Rossmann-fold domains"/>
    <property type="match status" value="1"/>
</dbReference>
<dbReference type="GO" id="GO:0044550">
    <property type="term" value="P:secondary metabolite biosynthetic process"/>
    <property type="evidence" value="ECO:0007669"/>
    <property type="project" value="TreeGrafter"/>
</dbReference>
<evidence type="ECO:0000256" key="1">
    <source>
        <dbReference type="ARBA" id="ARBA00022450"/>
    </source>
</evidence>
<evidence type="ECO:0000313" key="5">
    <source>
        <dbReference type="Proteomes" id="UP000324800"/>
    </source>
</evidence>
<evidence type="ECO:0000259" key="3">
    <source>
        <dbReference type="Pfam" id="PF08659"/>
    </source>
</evidence>
<dbReference type="PANTHER" id="PTHR43775:SF37">
    <property type="entry name" value="SI:DKEY-61P9.11"/>
    <property type="match status" value="1"/>
</dbReference>
<dbReference type="GO" id="GO:0006633">
    <property type="term" value="P:fatty acid biosynthetic process"/>
    <property type="evidence" value="ECO:0007669"/>
    <property type="project" value="TreeGrafter"/>
</dbReference>
<dbReference type="Gene3D" id="3.40.50.720">
    <property type="entry name" value="NAD(P)-binding Rossmann-like Domain"/>
    <property type="match status" value="1"/>
</dbReference>
<keyword evidence="2" id="KW-0597">Phosphoprotein</keyword>
<protein>
    <submittedName>
        <fullName evidence="4">Putative polyketide synthase</fullName>
    </submittedName>
</protein>
<accession>A0A5J4U2H1</accession>
<dbReference type="EMBL" id="SNRW01021756">
    <property type="protein sequence ID" value="KAA6364360.1"/>
    <property type="molecule type" value="Genomic_DNA"/>
</dbReference>
<dbReference type="Proteomes" id="UP000324800">
    <property type="component" value="Unassembled WGS sequence"/>
</dbReference>
<sequence>MLLKSGAKHLVQCSRSGGGDSQQTKKFDQLRSQYNAEIIVKKCDVSNSNQIRGLLADIRSDMPPLRGIIHGAMVLQDEYLHSQTDKSFRAVLGPKALGAWLIHDDTLKNKDLIDFFIMLSSLNVVVGTK</sequence>
<organism evidence="4 5">
    <name type="scientific">Streblomastix strix</name>
    <dbReference type="NCBI Taxonomy" id="222440"/>
    <lineage>
        <taxon>Eukaryota</taxon>
        <taxon>Metamonada</taxon>
        <taxon>Preaxostyla</taxon>
        <taxon>Oxymonadida</taxon>
        <taxon>Streblomastigidae</taxon>
        <taxon>Streblomastix</taxon>
    </lineage>
</organism>
<dbReference type="OrthoDB" id="329835at2759"/>
<proteinExistence type="predicted"/>
<name>A0A5J4U2H1_9EUKA</name>
<dbReference type="InterPro" id="IPR036291">
    <property type="entry name" value="NAD(P)-bd_dom_sf"/>
</dbReference>
<gene>
    <name evidence="4" type="ORF">EZS28_040112</name>
</gene>
<reference evidence="4 5" key="1">
    <citation type="submission" date="2019-03" db="EMBL/GenBank/DDBJ databases">
        <title>Single cell metagenomics reveals metabolic interactions within the superorganism composed of flagellate Streblomastix strix and complex community of Bacteroidetes bacteria on its surface.</title>
        <authorList>
            <person name="Treitli S.C."/>
            <person name="Kolisko M."/>
            <person name="Husnik F."/>
            <person name="Keeling P."/>
            <person name="Hampl V."/>
        </authorList>
    </citation>
    <scope>NUCLEOTIDE SEQUENCE [LARGE SCALE GENOMIC DNA]</scope>
    <source>
        <strain evidence="4">ST1C</strain>
    </source>
</reference>
<comment type="caution">
    <text evidence="4">The sequence shown here is derived from an EMBL/GenBank/DDBJ whole genome shotgun (WGS) entry which is preliminary data.</text>
</comment>
<dbReference type="Pfam" id="PF08659">
    <property type="entry name" value="KR"/>
    <property type="match status" value="1"/>
</dbReference>
<keyword evidence="1" id="KW-0596">Phosphopantetheine</keyword>
<dbReference type="InterPro" id="IPR050091">
    <property type="entry name" value="PKS_NRPS_Biosynth_Enz"/>
</dbReference>
<evidence type="ECO:0000313" key="4">
    <source>
        <dbReference type="EMBL" id="KAA6364360.1"/>
    </source>
</evidence>
<dbReference type="GO" id="GO:0004312">
    <property type="term" value="F:fatty acid synthase activity"/>
    <property type="evidence" value="ECO:0007669"/>
    <property type="project" value="TreeGrafter"/>
</dbReference>
<dbReference type="AlphaFoldDB" id="A0A5J4U2H1"/>
<dbReference type="InterPro" id="IPR013968">
    <property type="entry name" value="PKS_KR"/>
</dbReference>
<evidence type="ECO:0000256" key="2">
    <source>
        <dbReference type="ARBA" id="ARBA00022553"/>
    </source>
</evidence>
<feature type="domain" description="Ketoreductase (KR)" evidence="3">
    <location>
        <begin position="2"/>
        <end position="128"/>
    </location>
</feature>
<dbReference type="PANTHER" id="PTHR43775">
    <property type="entry name" value="FATTY ACID SYNTHASE"/>
    <property type="match status" value="1"/>
</dbReference>